<dbReference type="Pfam" id="PF04972">
    <property type="entry name" value="BON"/>
    <property type="match status" value="1"/>
</dbReference>
<dbReference type="InterPro" id="IPR007055">
    <property type="entry name" value="BON_dom"/>
</dbReference>
<feature type="domain" description="BON" evidence="2">
    <location>
        <begin position="42"/>
        <end position="109"/>
    </location>
</feature>
<gene>
    <name evidence="3" type="ORF">C7402_11843</name>
</gene>
<accession>A0ABX5KDB5</accession>
<evidence type="ECO:0000313" key="4">
    <source>
        <dbReference type="Proteomes" id="UP000245712"/>
    </source>
</evidence>
<evidence type="ECO:0000313" key="3">
    <source>
        <dbReference type="EMBL" id="PVX75111.1"/>
    </source>
</evidence>
<dbReference type="Proteomes" id="UP000245712">
    <property type="component" value="Unassembled WGS sequence"/>
</dbReference>
<feature type="signal peptide" evidence="1">
    <location>
        <begin position="1"/>
        <end position="23"/>
    </location>
</feature>
<feature type="chain" id="PRO_5047073326" evidence="1">
    <location>
        <begin position="24"/>
        <end position="109"/>
    </location>
</feature>
<sequence>MNQAMIRACLVALAIGGASGAWAQGVPLSPDSASALVASNKADKKLAEDVRSAVSGASVDTSRVKIVVRHGAVTLRGSVPDRDQIQAASEAAAQVDGVASVKNKLKSRQ</sequence>
<evidence type="ECO:0000259" key="2">
    <source>
        <dbReference type="PROSITE" id="PS50914"/>
    </source>
</evidence>
<dbReference type="RefSeq" id="WP_116613500.1">
    <property type="nucleotide sequence ID" value="NZ_CAJZAT010000162.1"/>
</dbReference>
<protein>
    <submittedName>
        <fullName evidence="3">BON domain-containing protein</fullName>
    </submittedName>
</protein>
<reference evidence="3 4" key="1">
    <citation type="submission" date="2018-05" db="EMBL/GenBank/DDBJ databases">
        <title>Genomic Encyclopedia of Type Strains, Phase IV (KMG-V): Genome sequencing to study the core and pangenomes of soil and plant-associated prokaryotes.</title>
        <authorList>
            <person name="Whitman W."/>
        </authorList>
    </citation>
    <scope>NUCLEOTIDE SEQUENCE [LARGE SCALE GENOMIC DNA]</scope>
    <source>
        <strain evidence="3 4">SCZa-39</strain>
    </source>
</reference>
<dbReference type="Gene3D" id="3.30.1340.30">
    <property type="match status" value="1"/>
</dbReference>
<name>A0ABX5KDB5_9BURK</name>
<proteinExistence type="predicted"/>
<organism evidence="3 4">
    <name type="scientific">Paraburkholderia unamae</name>
    <dbReference type="NCBI Taxonomy" id="219649"/>
    <lineage>
        <taxon>Bacteria</taxon>
        <taxon>Pseudomonadati</taxon>
        <taxon>Pseudomonadota</taxon>
        <taxon>Betaproteobacteria</taxon>
        <taxon>Burkholderiales</taxon>
        <taxon>Burkholderiaceae</taxon>
        <taxon>Paraburkholderia</taxon>
    </lineage>
</organism>
<keyword evidence="4" id="KW-1185">Reference proteome</keyword>
<keyword evidence="1" id="KW-0732">Signal</keyword>
<comment type="caution">
    <text evidence="3">The sequence shown here is derived from an EMBL/GenBank/DDBJ whole genome shotgun (WGS) entry which is preliminary data.</text>
</comment>
<dbReference type="PROSITE" id="PS50914">
    <property type="entry name" value="BON"/>
    <property type="match status" value="1"/>
</dbReference>
<evidence type="ECO:0000256" key="1">
    <source>
        <dbReference type="SAM" id="SignalP"/>
    </source>
</evidence>
<dbReference type="EMBL" id="QEOB01000018">
    <property type="protein sequence ID" value="PVX75111.1"/>
    <property type="molecule type" value="Genomic_DNA"/>
</dbReference>